<comment type="catalytic activity">
    <reaction evidence="1 7">
        <text>dTDP-4-dehydro-6-deoxy-alpha-D-glucose = dTDP-4-dehydro-beta-L-rhamnose</text>
        <dbReference type="Rhea" id="RHEA:16969"/>
        <dbReference type="ChEBI" id="CHEBI:57649"/>
        <dbReference type="ChEBI" id="CHEBI:62830"/>
        <dbReference type="EC" id="5.1.3.13"/>
    </reaction>
</comment>
<name>A0A918SH08_9FLAO</name>
<dbReference type="AlphaFoldDB" id="A0A918SH08"/>
<evidence type="ECO:0000256" key="6">
    <source>
        <dbReference type="PIRSR" id="PIRSR600888-3"/>
    </source>
</evidence>
<evidence type="ECO:0000256" key="4">
    <source>
        <dbReference type="ARBA" id="ARBA00019595"/>
    </source>
</evidence>
<feature type="site" description="Participates in a stacking interaction with the thymidine ring of dTDP-4-oxo-6-deoxyglucose" evidence="6">
    <location>
        <position position="139"/>
    </location>
</feature>
<reference evidence="8" key="1">
    <citation type="journal article" date="2014" name="Int. J. Syst. Evol. Microbiol.">
        <title>Complete genome sequence of Corynebacterium casei LMG S-19264T (=DSM 44701T), isolated from a smear-ripened cheese.</title>
        <authorList>
            <consortium name="US DOE Joint Genome Institute (JGI-PGF)"/>
            <person name="Walter F."/>
            <person name="Albersmeier A."/>
            <person name="Kalinowski J."/>
            <person name="Ruckert C."/>
        </authorList>
    </citation>
    <scope>NUCLEOTIDE SEQUENCE</scope>
    <source>
        <strain evidence="8">KCTC 12719</strain>
    </source>
</reference>
<dbReference type="NCBIfam" id="TIGR01221">
    <property type="entry name" value="rmlC"/>
    <property type="match status" value="1"/>
</dbReference>
<dbReference type="InterPro" id="IPR014710">
    <property type="entry name" value="RmlC-like_jellyroll"/>
</dbReference>
<dbReference type="Proteomes" id="UP000610456">
    <property type="component" value="Unassembled WGS sequence"/>
</dbReference>
<reference evidence="8" key="2">
    <citation type="submission" date="2020-09" db="EMBL/GenBank/DDBJ databases">
        <authorList>
            <person name="Sun Q."/>
            <person name="Kim S."/>
        </authorList>
    </citation>
    <scope>NUCLEOTIDE SEQUENCE</scope>
    <source>
        <strain evidence="8">KCTC 12719</strain>
    </source>
</reference>
<organism evidence="8 9">
    <name type="scientific">Salinimicrobium marinum</name>
    <dbReference type="NCBI Taxonomy" id="680283"/>
    <lineage>
        <taxon>Bacteria</taxon>
        <taxon>Pseudomonadati</taxon>
        <taxon>Bacteroidota</taxon>
        <taxon>Flavobacteriia</taxon>
        <taxon>Flavobacteriales</taxon>
        <taxon>Flavobacteriaceae</taxon>
        <taxon>Salinimicrobium</taxon>
    </lineage>
</organism>
<proteinExistence type="inferred from homology"/>
<comment type="similarity">
    <text evidence="7">Belongs to the dTDP-4-dehydrorhamnose 3,5-epimerase family.</text>
</comment>
<dbReference type="GO" id="GO:0019305">
    <property type="term" value="P:dTDP-rhamnose biosynthetic process"/>
    <property type="evidence" value="ECO:0007669"/>
    <property type="project" value="UniProtKB-UniRule"/>
</dbReference>
<dbReference type="GO" id="GO:0005829">
    <property type="term" value="C:cytosol"/>
    <property type="evidence" value="ECO:0007669"/>
    <property type="project" value="TreeGrafter"/>
</dbReference>
<dbReference type="RefSeq" id="WP_189604653.1">
    <property type="nucleotide sequence ID" value="NZ_BMXB01000007.1"/>
</dbReference>
<dbReference type="EC" id="5.1.3.13" evidence="3 7"/>
<feature type="active site" description="Proton acceptor" evidence="5">
    <location>
        <position position="63"/>
    </location>
</feature>
<dbReference type="Gene3D" id="2.60.120.10">
    <property type="entry name" value="Jelly Rolls"/>
    <property type="match status" value="1"/>
</dbReference>
<dbReference type="EMBL" id="BMXB01000007">
    <property type="protein sequence ID" value="GHA38987.1"/>
    <property type="molecule type" value="Genomic_DNA"/>
</dbReference>
<feature type="active site" description="Proton donor" evidence="5">
    <location>
        <position position="133"/>
    </location>
</feature>
<dbReference type="InterPro" id="IPR000888">
    <property type="entry name" value="RmlC-like"/>
</dbReference>
<accession>A0A918SH08</accession>
<dbReference type="PANTHER" id="PTHR21047">
    <property type="entry name" value="DTDP-6-DEOXY-D-GLUCOSE-3,5 EPIMERASE"/>
    <property type="match status" value="1"/>
</dbReference>
<dbReference type="GO" id="GO:0000271">
    <property type="term" value="P:polysaccharide biosynthetic process"/>
    <property type="evidence" value="ECO:0007669"/>
    <property type="project" value="TreeGrafter"/>
</dbReference>
<dbReference type="PANTHER" id="PTHR21047:SF2">
    <property type="entry name" value="THYMIDINE DIPHOSPHO-4-KETO-RHAMNOSE 3,5-EPIMERASE"/>
    <property type="match status" value="1"/>
</dbReference>
<evidence type="ECO:0000256" key="5">
    <source>
        <dbReference type="PIRSR" id="PIRSR600888-1"/>
    </source>
</evidence>
<evidence type="ECO:0000313" key="9">
    <source>
        <dbReference type="Proteomes" id="UP000610456"/>
    </source>
</evidence>
<dbReference type="InterPro" id="IPR011051">
    <property type="entry name" value="RmlC_Cupin_sf"/>
</dbReference>
<dbReference type="Pfam" id="PF00908">
    <property type="entry name" value="dTDP_sugar_isom"/>
    <property type="match status" value="1"/>
</dbReference>
<comment type="function">
    <text evidence="2 7">Catalyzes the epimerization of the C3' and C5'positions of dTDP-6-deoxy-D-xylo-4-hexulose, forming dTDP-6-deoxy-L-lyxo-4-hexulose.</text>
</comment>
<comment type="subunit">
    <text evidence="7">Homodimer.</text>
</comment>
<sequence>MLELEKTPLKDCFILKPRVFEDERGTFYESFNQQRFEETTGLKINFVQDNQSTSTRGVLRGFHFQTGAYAQAKLVRAVAGEVLDVVVDLRPDSPTFKKSFKVLLSNENKLELFVPAGFAHGFLTTSETSVFAYKCDKYYHKESETGIIWNDPTLKIDWEFPEDEIILSEKDALLPTLKELEL</sequence>
<gene>
    <name evidence="8" type="primary">rmlC</name>
    <name evidence="8" type="ORF">GCM10007103_20470</name>
</gene>
<protein>
    <recommendedName>
        <fullName evidence="4 7">dTDP-4-dehydrorhamnose 3,5-epimerase</fullName>
        <ecNumber evidence="3 7">5.1.3.13</ecNumber>
    </recommendedName>
    <alternativeName>
        <fullName evidence="7">Thymidine diphospho-4-keto-rhamnose 3,5-epimerase</fullName>
    </alternativeName>
</protein>
<dbReference type="CDD" id="cd00438">
    <property type="entry name" value="cupin_RmlC"/>
    <property type="match status" value="1"/>
</dbReference>
<evidence type="ECO:0000256" key="2">
    <source>
        <dbReference type="ARBA" id="ARBA00001997"/>
    </source>
</evidence>
<evidence type="ECO:0000256" key="1">
    <source>
        <dbReference type="ARBA" id="ARBA00001298"/>
    </source>
</evidence>
<evidence type="ECO:0000256" key="3">
    <source>
        <dbReference type="ARBA" id="ARBA00012098"/>
    </source>
</evidence>
<evidence type="ECO:0000256" key="7">
    <source>
        <dbReference type="RuleBase" id="RU364069"/>
    </source>
</evidence>
<evidence type="ECO:0000313" key="8">
    <source>
        <dbReference type="EMBL" id="GHA38987.1"/>
    </source>
</evidence>
<keyword evidence="9" id="KW-1185">Reference proteome</keyword>
<dbReference type="SUPFAM" id="SSF51182">
    <property type="entry name" value="RmlC-like cupins"/>
    <property type="match status" value="1"/>
</dbReference>
<comment type="caution">
    <text evidence="8">The sequence shown here is derived from an EMBL/GenBank/DDBJ whole genome shotgun (WGS) entry which is preliminary data.</text>
</comment>
<comment type="pathway">
    <text evidence="7">Carbohydrate biosynthesis; dTDP-L-rhamnose biosynthesis.</text>
</comment>
<dbReference type="GO" id="GO:0008830">
    <property type="term" value="F:dTDP-4-dehydrorhamnose 3,5-epimerase activity"/>
    <property type="evidence" value="ECO:0007669"/>
    <property type="project" value="UniProtKB-UniRule"/>
</dbReference>
<keyword evidence="7" id="KW-0413">Isomerase</keyword>